<dbReference type="GO" id="GO:0000139">
    <property type="term" value="C:Golgi membrane"/>
    <property type="evidence" value="ECO:0007669"/>
    <property type="project" value="TreeGrafter"/>
</dbReference>
<dbReference type="GO" id="GO:0005829">
    <property type="term" value="C:cytosol"/>
    <property type="evidence" value="ECO:0007669"/>
    <property type="project" value="TreeGrafter"/>
</dbReference>
<dbReference type="EMBL" id="QUTE01007505">
    <property type="protein sequence ID" value="RHZ29135.1"/>
    <property type="molecule type" value="Genomic_DNA"/>
</dbReference>
<evidence type="ECO:0000313" key="2">
    <source>
        <dbReference type="EMBL" id="RHZ29135.1"/>
    </source>
</evidence>
<dbReference type="InterPro" id="IPR036322">
    <property type="entry name" value="WD40_repeat_dom_sf"/>
</dbReference>
<protein>
    <recommendedName>
        <fullName evidence="1">ACB domain-containing protein</fullName>
    </recommendedName>
</protein>
<dbReference type="GO" id="GO:0006886">
    <property type="term" value="P:intracellular protein transport"/>
    <property type="evidence" value="ECO:0007669"/>
    <property type="project" value="InterPro"/>
</dbReference>
<name>A0A397FEB7_APHAT</name>
<dbReference type="InterPro" id="IPR014352">
    <property type="entry name" value="FERM/acyl-CoA-bd_prot_sf"/>
</dbReference>
<dbReference type="Gene3D" id="1.20.80.10">
    <property type="match status" value="1"/>
</dbReference>
<dbReference type="InterPro" id="IPR035984">
    <property type="entry name" value="Acyl-CoA-binding_sf"/>
</dbReference>
<dbReference type="AlphaFoldDB" id="A0A397FEB7"/>
<reference evidence="2 3" key="1">
    <citation type="submission" date="2018-08" db="EMBL/GenBank/DDBJ databases">
        <title>Aphanomyces genome sequencing and annotation.</title>
        <authorList>
            <person name="Minardi D."/>
            <person name="Oidtmann B."/>
            <person name="Van Der Giezen M."/>
            <person name="Studholme D.J."/>
        </authorList>
    </citation>
    <scope>NUCLEOTIDE SEQUENCE [LARGE SCALE GENOMIC DNA]</scope>
    <source>
        <strain evidence="2 3">197901</strain>
    </source>
</reference>
<comment type="caution">
    <text evidence="2">The sequence shown here is derived from an EMBL/GenBank/DDBJ whole genome shotgun (WGS) entry which is preliminary data.</text>
</comment>
<dbReference type="GO" id="GO:0034066">
    <property type="term" value="C:Ric1-Rgp1 guanyl-nucleotide exchange factor complex"/>
    <property type="evidence" value="ECO:0007669"/>
    <property type="project" value="InterPro"/>
</dbReference>
<dbReference type="GO" id="GO:0042147">
    <property type="term" value="P:retrograde transport, endosome to Golgi"/>
    <property type="evidence" value="ECO:0007669"/>
    <property type="project" value="TreeGrafter"/>
</dbReference>
<dbReference type="VEuPathDB" id="FungiDB:H257_08509"/>
<dbReference type="InterPro" id="IPR000582">
    <property type="entry name" value="Acyl-CoA-binding_protein"/>
</dbReference>
<dbReference type="PANTHER" id="PTHR22746">
    <property type="entry name" value="RAB6A-GEF COMPLEX PARTNER PROTEIN 1"/>
    <property type="match status" value="1"/>
</dbReference>
<dbReference type="InterPro" id="IPR040096">
    <property type="entry name" value="Ric1"/>
</dbReference>
<feature type="domain" description="ACB" evidence="1">
    <location>
        <begin position="341"/>
        <end position="419"/>
    </location>
</feature>
<dbReference type="SUPFAM" id="SSF47027">
    <property type="entry name" value="Acyl-CoA binding protein"/>
    <property type="match status" value="1"/>
</dbReference>
<dbReference type="PANTHER" id="PTHR22746:SF10">
    <property type="entry name" value="GUANINE NUCLEOTIDE EXCHANGE FACTOR SUBUNIT RIC1"/>
    <property type="match status" value="1"/>
</dbReference>
<accession>A0A397FEB7</accession>
<organism evidence="2 3">
    <name type="scientific">Aphanomyces astaci</name>
    <name type="common">Crayfish plague agent</name>
    <dbReference type="NCBI Taxonomy" id="112090"/>
    <lineage>
        <taxon>Eukaryota</taxon>
        <taxon>Sar</taxon>
        <taxon>Stramenopiles</taxon>
        <taxon>Oomycota</taxon>
        <taxon>Saprolegniomycetes</taxon>
        <taxon>Saprolegniales</taxon>
        <taxon>Verrucalvaceae</taxon>
        <taxon>Aphanomyces</taxon>
    </lineage>
</organism>
<evidence type="ECO:0000259" key="1">
    <source>
        <dbReference type="Pfam" id="PF00887"/>
    </source>
</evidence>
<gene>
    <name evidence="2" type="ORF">DYB31_010402</name>
</gene>
<evidence type="ECO:0000313" key="3">
    <source>
        <dbReference type="Proteomes" id="UP000266196"/>
    </source>
</evidence>
<proteinExistence type="predicted"/>
<dbReference type="Proteomes" id="UP000266196">
    <property type="component" value="Unassembled WGS sequence"/>
</dbReference>
<sequence>MWVARGLPRVVKRENDEDVVGFSALGHWKVDVTSTYIQLRCMHHKDAPPYRPHRLSRQTGSTPLACAFLPHADTSRIVVLTSTTLEMYSYALDLTDGVRLHAHESITFAGKDGDTEVGRCLAVNEDHIFVGTSTARIMVFRWAKQLQFSLHHDIGTFDFSSSLPFLCFHGDDVSPPSVTLSNGKCVLVTLASPAESSGALHFQSVERVPPPPASALFSAVAMDAGAGLLAVGATDSTVRVFRLHHPKKAAPRRSALSMVDLPVDADGLCLSLAGEPNQTGAWVRPEAPFVPRQSTGGPGPAQLCTKLHGGELLLSIDGVSVWQSPFDAIVHQVRHPIAHLFPLAVAAIESFRESDKLLVWTPDHSIYEYSLRMQALYGDCPVASAPSSLVDSDAHAKFNGWTALRQCSKHVAMHRYIKLYLSLFPTIHPQQALENLVQPDASSVKSNEVVTSTAVVLLLDFARSVLPLDRSALHLVESDAVVMVATQSCNDPCGVLSSATVPVPSAYAQANRPLQHVAVNAADSRLIVAGTRGFVLFNKRTSKWLLFGSELEEQSFAVVAMTWWRDDAIVALVRTTTASQLFLDVFPRNRLDLDSRKAHIAISDNVYAVTVDDNAVYCLSTSKV</sequence>
<dbReference type="Pfam" id="PF00887">
    <property type="entry name" value="ACBP"/>
    <property type="match status" value="1"/>
</dbReference>
<dbReference type="SUPFAM" id="SSF50978">
    <property type="entry name" value="WD40 repeat-like"/>
    <property type="match status" value="1"/>
</dbReference>
<dbReference type="GO" id="GO:0000062">
    <property type="term" value="F:fatty-acyl-CoA binding"/>
    <property type="evidence" value="ECO:0007669"/>
    <property type="project" value="InterPro"/>
</dbReference>